<dbReference type="GO" id="GO:0015097">
    <property type="term" value="F:mercury ion transmembrane transporter activity"/>
    <property type="evidence" value="ECO:0007669"/>
    <property type="project" value="InterPro"/>
</dbReference>
<feature type="transmembrane region" description="Helical" evidence="1">
    <location>
        <begin position="12"/>
        <end position="34"/>
    </location>
</feature>
<keyword evidence="1" id="KW-0812">Transmembrane</keyword>
<dbReference type="GO" id="GO:0016020">
    <property type="term" value="C:membrane"/>
    <property type="evidence" value="ECO:0007669"/>
    <property type="project" value="InterPro"/>
</dbReference>
<gene>
    <name evidence="2" type="ORF">EV199_3758</name>
</gene>
<comment type="caution">
    <text evidence="2">The sequence shown here is derived from an EMBL/GenBank/DDBJ whole genome shotgun (WGS) entry which is preliminary data.</text>
</comment>
<keyword evidence="3" id="KW-1185">Reference proteome</keyword>
<keyword evidence="1" id="KW-1133">Transmembrane helix</keyword>
<protein>
    <submittedName>
        <fullName evidence="2">MerC mercury resistance protein</fullName>
    </submittedName>
</protein>
<feature type="transmembrane region" description="Helical" evidence="1">
    <location>
        <begin position="46"/>
        <end position="64"/>
    </location>
</feature>
<evidence type="ECO:0000313" key="2">
    <source>
        <dbReference type="EMBL" id="RZS71845.1"/>
    </source>
</evidence>
<name>A0A4Q7MSR8_9BACT</name>
<organism evidence="2 3">
    <name type="scientific">Pseudobacter ginsenosidimutans</name>
    <dbReference type="NCBI Taxonomy" id="661488"/>
    <lineage>
        <taxon>Bacteria</taxon>
        <taxon>Pseudomonadati</taxon>
        <taxon>Bacteroidota</taxon>
        <taxon>Chitinophagia</taxon>
        <taxon>Chitinophagales</taxon>
        <taxon>Chitinophagaceae</taxon>
        <taxon>Pseudobacter</taxon>
    </lineage>
</organism>
<feature type="transmembrane region" description="Helical" evidence="1">
    <location>
        <begin position="96"/>
        <end position="113"/>
    </location>
</feature>
<dbReference type="EMBL" id="SGXA01000002">
    <property type="protein sequence ID" value="RZS71845.1"/>
    <property type="molecule type" value="Genomic_DNA"/>
</dbReference>
<dbReference type="Proteomes" id="UP000293874">
    <property type="component" value="Unassembled WGS sequence"/>
</dbReference>
<feature type="transmembrane region" description="Helical" evidence="1">
    <location>
        <begin position="71"/>
        <end position="90"/>
    </location>
</feature>
<dbReference type="OrthoDB" id="5966279at2"/>
<reference evidence="2 3" key="1">
    <citation type="submission" date="2019-02" db="EMBL/GenBank/DDBJ databases">
        <title>Genomic Encyclopedia of Type Strains, Phase IV (KMG-IV): sequencing the most valuable type-strain genomes for metagenomic binning, comparative biology and taxonomic classification.</title>
        <authorList>
            <person name="Goeker M."/>
        </authorList>
    </citation>
    <scope>NUCLEOTIDE SEQUENCE [LARGE SCALE GENOMIC DNA]</scope>
    <source>
        <strain evidence="2 3">DSM 18116</strain>
    </source>
</reference>
<dbReference type="AlphaFoldDB" id="A0A4Q7MSR8"/>
<accession>A0A4Q7MSR8</accession>
<keyword evidence="1" id="KW-0472">Membrane</keyword>
<sequence length="133" mass="15298">MNRINWDAWGVATSLACAIHCAILPLLLTSLPVFGINIIENEPFEYFMIFLAFAIGSYSLWHGFKKHHHSLMPWALFAAGIILLIAKQVWHNYQFWILPFAVIFIIAAHLLNYRFCRVHNHAHADDCDHSTPV</sequence>
<dbReference type="Pfam" id="PF03203">
    <property type="entry name" value="MerC"/>
    <property type="match status" value="1"/>
</dbReference>
<dbReference type="RefSeq" id="WP_130542314.1">
    <property type="nucleotide sequence ID" value="NZ_CP042431.1"/>
</dbReference>
<proteinExistence type="predicted"/>
<dbReference type="InterPro" id="IPR004891">
    <property type="entry name" value="Mercury-R_MerC"/>
</dbReference>
<evidence type="ECO:0000313" key="3">
    <source>
        <dbReference type="Proteomes" id="UP000293874"/>
    </source>
</evidence>
<evidence type="ECO:0000256" key="1">
    <source>
        <dbReference type="SAM" id="Phobius"/>
    </source>
</evidence>